<evidence type="ECO:0000256" key="3">
    <source>
        <dbReference type="ARBA" id="ARBA00022676"/>
    </source>
</evidence>
<keyword evidence="7" id="KW-0325">Glycoprotein</keyword>
<keyword evidence="6" id="KW-0256">Endoplasmic reticulum</keyword>
<dbReference type="Proteomes" id="UP000594262">
    <property type="component" value="Unplaced"/>
</dbReference>
<dbReference type="SUPFAM" id="SSF81296">
    <property type="entry name" value="E set domains"/>
    <property type="match status" value="1"/>
</dbReference>
<keyword evidence="15" id="KW-1185">Reference proteome</keyword>
<feature type="compositionally biased region" description="Basic and acidic residues" evidence="11">
    <location>
        <begin position="476"/>
        <end position="490"/>
    </location>
</feature>
<comment type="catalytic activity">
    <reaction evidence="8">
        <text>L-seryl-[EGF-like domain protein] + UDP-alpha-D-xylose = 3-O-(beta-D-xylosyl)-L-seryl-[EGF-like domain protein] + UDP + H(+)</text>
        <dbReference type="Rhea" id="RHEA:62016"/>
        <dbReference type="Rhea" id="RHEA-COMP:16010"/>
        <dbReference type="Rhea" id="RHEA-COMP:16011"/>
        <dbReference type="ChEBI" id="CHEBI:15378"/>
        <dbReference type="ChEBI" id="CHEBI:29999"/>
        <dbReference type="ChEBI" id="CHEBI:57632"/>
        <dbReference type="ChEBI" id="CHEBI:58223"/>
        <dbReference type="ChEBI" id="CHEBI:132085"/>
    </reaction>
</comment>
<feature type="repeat" description="Filamin" evidence="10">
    <location>
        <begin position="25"/>
        <end position="129"/>
    </location>
</feature>
<evidence type="ECO:0000256" key="4">
    <source>
        <dbReference type="ARBA" id="ARBA00022679"/>
    </source>
</evidence>
<dbReference type="PROSITE" id="PS50194">
    <property type="entry name" value="FILAMIN_REPEAT"/>
    <property type="match status" value="1"/>
</dbReference>
<keyword evidence="4" id="KW-0808">Transferase</keyword>
<dbReference type="InterPro" id="IPR013783">
    <property type="entry name" value="Ig-like_fold"/>
</dbReference>
<feature type="domain" description="Glycosyl transferase CAP10" evidence="13">
    <location>
        <begin position="225"/>
        <end position="463"/>
    </location>
</feature>
<feature type="chain" id="PRO_5029760500" description="Glycosyl transferase CAP10 domain-containing protein" evidence="12">
    <location>
        <begin position="25"/>
        <end position="511"/>
    </location>
</feature>
<sequence length="511" mass="60196">MVFQQRRWIVFLLVILGLISLCHGKRELSPSLSMVYGPGLNLEVVLPVRYFYVQAVDTKGKNYTRSIGNKALTVKIQADRQPRVWKDVLDRNDGSYIVRMRFYETYKNVEISVMYNGKHVAKSPYKLKGLLYHERCDCPENDEQRWLSEMKCPQSYAQISRDLSPFPQIDLTKMKEDAIREFGTHHALCHYSVVHNKVYRKCYGQHVGFSIFMDAWLFSLIRKVKLPDLEFFSNLGDWPLSERKKPPIPILSWCGSDETFDIVMPTYDLTESALEALGRVSLDMLSVQGNTGPKWKGKIEKGFFRGRDSRQERLDLTVMGREKTGLFDVGMTNFFFFEYDEKKYGPKNQHVSFFDFFKYKYQLNIDGTVAAYRFPYLLAGDSVVFKQDSHYYEHFYHDLQSMVHYIPFKRDLSDLEEKIKWAKSHDKEARKIAMAGQTYARDHLMTDQLFCYSFTLFKELSSRYVQRPKVHVEQEHIEMPGEQEGKCQCDRKKKKKKSKKKWKSEMDHTEL</sequence>
<dbReference type="SMART" id="SM00557">
    <property type="entry name" value="IG_FLMN"/>
    <property type="match status" value="1"/>
</dbReference>
<evidence type="ECO:0000256" key="8">
    <source>
        <dbReference type="ARBA" id="ARBA00047553"/>
    </source>
</evidence>
<reference evidence="14" key="1">
    <citation type="submission" date="2021-01" db="UniProtKB">
        <authorList>
            <consortium name="EnsemblMetazoa"/>
        </authorList>
    </citation>
    <scope>IDENTIFICATION</scope>
</reference>
<evidence type="ECO:0000259" key="13">
    <source>
        <dbReference type="SMART" id="SM00672"/>
    </source>
</evidence>
<dbReference type="PANTHER" id="PTHR12203:SF122">
    <property type="entry name" value="GLYCOSYL TRANSFERASE CAP10 DOMAIN-CONTAINING PROTEIN"/>
    <property type="match status" value="1"/>
</dbReference>
<proteinExistence type="inferred from homology"/>
<evidence type="ECO:0000256" key="6">
    <source>
        <dbReference type="ARBA" id="ARBA00022824"/>
    </source>
</evidence>
<dbReference type="InterPro" id="IPR014756">
    <property type="entry name" value="Ig_E-set"/>
</dbReference>
<dbReference type="OrthoDB" id="541052at2759"/>
<feature type="compositionally biased region" description="Basic residues" evidence="11">
    <location>
        <begin position="491"/>
        <end position="502"/>
    </location>
</feature>
<organism evidence="14 15">
    <name type="scientific">Clytia hemisphaerica</name>
    <dbReference type="NCBI Taxonomy" id="252671"/>
    <lineage>
        <taxon>Eukaryota</taxon>
        <taxon>Metazoa</taxon>
        <taxon>Cnidaria</taxon>
        <taxon>Hydrozoa</taxon>
        <taxon>Hydroidolina</taxon>
        <taxon>Leptothecata</taxon>
        <taxon>Obeliida</taxon>
        <taxon>Clytiidae</taxon>
        <taxon>Clytia</taxon>
    </lineage>
</organism>
<dbReference type="Pfam" id="PF05686">
    <property type="entry name" value="Glyco_transf_90"/>
    <property type="match status" value="1"/>
</dbReference>
<evidence type="ECO:0000313" key="14">
    <source>
        <dbReference type="EnsemblMetazoa" id="CLYHEMP001063.1"/>
    </source>
</evidence>
<comment type="pathway">
    <text evidence="1">Protein modification; protein glycosylation.</text>
</comment>
<evidence type="ECO:0000256" key="11">
    <source>
        <dbReference type="SAM" id="MobiDB-lite"/>
    </source>
</evidence>
<dbReference type="Gene3D" id="2.60.40.10">
    <property type="entry name" value="Immunoglobulins"/>
    <property type="match status" value="1"/>
</dbReference>
<comment type="similarity">
    <text evidence="2">Belongs to the KDELC family.</text>
</comment>
<dbReference type="EnsemblMetazoa" id="CLYHEMT001063.1">
    <property type="protein sequence ID" value="CLYHEMP001063.1"/>
    <property type="gene ID" value="CLYHEMG001063"/>
</dbReference>
<dbReference type="SMART" id="SM00672">
    <property type="entry name" value="CAP10"/>
    <property type="match status" value="1"/>
</dbReference>
<evidence type="ECO:0000256" key="12">
    <source>
        <dbReference type="SAM" id="SignalP"/>
    </source>
</evidence>
<accession>A0A7M5UL18</accession>
<evidence type="ECO:0000256" key="5">
    <source>
        <dbReference type="ARBA" id="ARBA00022729"/>
    </source>
</evidence>
<dbReference type="AlphaFoldDB" id="A0A7M5UL18"/>
<evidence type="ECO:0000256" key="1">
    <source>
        <dbReference type="ARBA" id="ARBA00004922"/>
    </source>
</evidence>
<dbReference type="InterPro" id="IPR006598">
    <property type="entry name" value="CAP10"/>
</dbReference>
<evidence type="ECO:0000256" key="10">
    <source>
        <dbReference type="PROSITE-ProRule" id="PRU00087"/>
    </source>
</evidence>
<keyword evidence="3" id="KW-0328">Glycosyltransferase</keyword>
<dbReference type="Pfam" id="PF00630">
    <property type="entry name" value="Filamin"/>
    <property type="match status" value="1"/>
</dbReference>
<dbReference type="InterPro" id="IPR017868">
    <property type="entry name" value="Filamin/ABP280_repeat-like"/>
</dbReference>
<dbReference type="GO" id="GO:0046527">
    <property type="term" value="F:glucosyltransferase activity"/>
    <property type="evidence" value="ECO:0007669"/>
    <property type="project" value="TreeGrafter"/>
</dbReference>
<dbReference type="InterPro" id="IPR051091">
    <property type="entry name" value="O-Glucosyltr/Glycosyltrsf_90"/>
</dbReference>
<dbReference type="FunFam" id="2.60.40.10:FF:000419">
    <property type="entry name" value="KDEL (Lys-Asp-Glu-Leu) containing 1"/>
    <property type="match status" value="1"/>
</dbReference>
<protein>
    <recommendedName>
        <fullName evidence="13">Glycosyl transferase CAP10 domain-containing protein</fullName>
    </recommendedName>
</protein>
<dbReference type="PANTHER" id="PTHR12203">
    <property type="entry name" value="KDEL LYS-ASP-GLU-LEU CONTAINING - RELATED"/>
    <property type="match status" value="1"/>
</dbReference>
<name>A0A7M5UL18_9CNID</name>
<comment type="catalytic activity">
    <reaction evidence="9">
        <text>L-seryl-[EGF-like domain protein] + UDP-alpha-D-glucose = 3-O-(beta-D-glucosyl)-L-seryl-[EGF-like domain protein] + UDP + H(+)</text>
        <dbReference type="Rhea" id="RHEA:58116"/>
        <dbReference type="Rhea" id="RHEA-COMP:14610"/>
        <dbReference type="Rhea" id="RHEA-COMP:16010"/>
        <dbReference type="ChEBI" id="CHEBI:15378"/>
        <dbReference type="ChEBI" id="CHEBI:29999"/>
        <dbReference type="ChEBI" id="CHEBI:58223"/>
        <dbReference type="ChEBI" id="CHEBI:58885"/>
        <dbReference type="ChEBI" id="CHEBI:140576"/>
    </reaction>
</comment>
<dbReference type="InterPro" id="IPR001298">
    <property type="entry name" value="Filamin/ABP280_rpt"/>
</dbReference>
<keyword evidence="5 12" id="KW-0732">Signal</keyword>
<dbReference type="GO" id="GO:0012505">
    <property type="term" value="C:endomembrane system"/>
    <property type="evidence" value="ECO:0007669"/>
    <property type="project" value="TreeGrafter"/>
</dbReference>
<dbReference type="RefSeq" id="XP_066912321.1">
    <property type="nucleotide sequence ID" value="XM_067056220.1"/>
</dbReference>
<evidence type="ECO:0000256" key="7">
    <source>
        <dbReference type="ARBA" id="ARBA00023180"/>
    </source>
</evidence>
<evidence type="ECO:0000313" key="15">
    <source>
        <dbReference type="Proteomes" id="UP000594262"/>
    </source>
</evidence>
<dbReference type="GeneID" id="136799505"/>
<evidence type="ECO:0000256" key="2">
    <source>
        <dbReference type="ARBA" id="ARBA00006063"/>
    </source>
</evidence>
<feature type="signal peptide" evidence="12">
    <location>
        <begin position="1"/>
        <end position="24"/>
    </location>
</feature>
<evidence type="ECO:0000256" key="9">
    <source>
        <dbReference type="ARBA" id="ARBA00049246"/>
    </source>
</evidence>
<feature type="region of interest" description="Disordered" evidence="11">
    <location>
        <begin position="476"/>
        <end position="511"/>
    </location>
</feature>